<dbReference type="STRING" id="400092.PKOR_19210"/>
<dbReference type="EMBL" id="CP009621">
    <property type="protein sequence ID" value="AKD04843.1"/>
    <property type="molecule type" value="Genomic_DNA"/>
</dbReference>
<reference evidence="2 3" key="1">
    <citation type="journal article" date="2015" name="Sci. Rep.">
        <title>Unraveling adaptation of Pontibacter korlensis to radiation and infertility in desert through complete genome and comparative transcriptomic analysis.</title>
        <authorList>
            <person name="Dai J."/>
            <person name="Dai W."/>
            <person name="Qiu C."/>
            <person name="Yang Z."/>
            <person name="Zhang Y."/>
            <person name="Zhou M."/>
            <person name="Zhang L."/>
            <person name="Fang C."/>
            <person name="Gao Q."/>
            <person name="Yang Q."/>
            <person name="Li X."/>
            <person name="Wang Z."/>
            <person name="Wang Z."/>
            <person name="Jia Z."/>
            <person name="Chen X."/>
        </authorList>
    </citation>
    <scope>NUCLEOTIDE SEQUENCE [LARGE SCALE GENOMIC DNA]</scope>
    <source>
        <strain evidence="2 3">X14-1T</strain>
    </source>
</reference>
<organism evidence="2 3">
    <name type="scientific">Pontibacter korlensis</name>
    <dbReference type="NCBI Taxonomy" id="400092"/>
    <lineage>
        <taxon>Bacteria</taxon>
        <taxon>Pseudomonadati</taxon>
        <taxon>Bacteroidota</taxon>
        <taxon>Cytophagia</taxon>
        <taxon>Cytophagales</taxon>
        <taxon>Hymenobacteraceae</taxon>
        <taxon>Pontibacter</taxon>
    </lineage>
</organism>
<feature type="signal peptide" evidence="1">
    <location>
        <begin position="1"/>
        <end position="24"/>
    </location>
</feature>
<dbReference type="Proteomes" id="UP000033109">
    <property type="component" value="Chromosome"/>
</dbReference>
<feature type="chain" id="PRO_5002416488" evidence="1">
    <location>
        <begin position="25"/>
        <end position="263"/>
    </location>
</feature>
<dbReference type="PATRIC" id="fig|400092.3.peg.4202"/>
<dbReference type="Gene3D" id="1.25.40.10">
    <property type="entry name" value="Tetratricopeptide repeat domain"/>
    <property type="match status" value="2"/>
</dbReference>
<sequence>MKRFCTAFLVGFIICSAPPAPVWAAGGATSGNNELMQRAEQLLSKYKDSEALLLFEQVISQTPDNLQALCKASVLHSRIGDRYADETRKLEHFSKAKEYAMRAYELNPGDAESNYAMAMALAMKAMMAGPRERLEGINQVKSFADAALVSNGEHAGAWHVLGRWYFKMANLNFAEKAASKVFFGGVCGEASNEKAAEAIAKAVAYAPNNIRYYYDLACVYKEMKNAAACISTLQRALTLTLETNEELELSRRCSIMLQEQQRM</sequence>
<dbReference type="InterPro" id="IPR011990">
    <property type="entry name" value="TPR-like_helical_dom_sf"/>
</dbReference>
<evidence type="ECO:0000256" key="1">
    <source>
        <dbReference type="SAM" id="SignalP"/>
    </source>
</evidence>
<dbReference type="SUPFAM" id="SSF48452">
    <property type="entry name" value="TPR-like"/>
    <property type="match status" value="1"/>
</dbReference>
<name>A0A0E3ZG97_9BACT</name>
<protein>
    <submittedName>
        <fullName evidence="2">Uncharacterized protein</fullName>
    </submittedName>
</protein>
<dbReference type="KEGG" id="pko:PKOR_19210"/>
<keyword evidence="1" id="KW-0732">Signal</keyword>
<proteinExistence type="predicted"/>
<dbReference type="RefSeq" id="WP_046312834.1">
    <property type="nucleotide sequence ID" value="NZ_CBCSCY010000043.1"/>
</dbReference>
<evidence type="ECO:0000313" key="2">
    <source>
        <dbReference type="EMBL" id="AKD04843.1"/>
    </source>
</evidence>
<evidence type="ECO:0000313" key="3">
    <source>
        <dbReference type="Proteomes" id="UP000033109"/>
    </source>
</evidence>
<dbReference type="HOGENOM" id="CLU_046369_3_1_10"/>
<accession>A0A0E3ZG97</accession>
<dbReference type="AlphaFoldDB" id="A0A0E3ZG97"/>
<gene>
    <name evidence="2" type="ORF">PKOR_19210</name>
</gene>
<keyword evidence="3" id="KW-1185">Reference proteome</keyword>